<evidence type="ECO:0000259" key="1">
    <source>
        <dbReference type="PROSITE" id="PS51186"/>
    </source>
</evidence>
<dbReference type="SUPFAM" id="SSF55729">
    <property type="entry name" value="Acyl-CoA N-acyltransferases (Nat)"/>
    <property type="match status" value="1"/>
</dbReference>
<dbReference type="GO" id="GO:0016747">
    <property type="term" value="F:acyltransferase activity, transferring groups other than amino-acyl groups"/>
    <property type="evidence" value="ECO:0007669"/>
    <property type="project" value="InterPro"/>
</dbReference>
<dbReference type="CDD" id="cd04301">
    <property type="entry name" value="NAT_SF"/>
    <property type="match status" value="1"/>
</dbReference>
<keyword evidence="2" id="KW-0808">Transferase</keyword>
<name>A0A4Z0L5G9_9FLAO</name>
<reference evidence="2 3" key="1">
    <citation type="submission" date="2019-04" db="EMBL/GenBank/DDBJ databases">
        <title>Flavobacterium sp. strain DS2-A Genome sequencing and assembly.</title>
        <authorList>
            <person name="Kim I."/>
        </authorList>
    </citation>
    <scope>NUCLEOTIDE SEQUENCE [LARGE SCALE GENOMIC DNA]</scope>
    <source>
        <strain evidence="2 3">DS2-A</strain>
    </source>
</reference>
<evidence type="ECO:0000313" key="2">
    <source>
        <dbReference type="EMBL" id="TGD57741.1"/>
    </source>
</evidence>
<dbReference type="Proteomes" id="UP000297407">
    <property type="component" value="Unassembled WGS sequence"/>
</dbReference>
<protein>
    <submittedName>
        <fullName evidence="2">GNAT family N-acetyltransferase</fullName>
    </submittedName>
</protein>
<comment type="caution">
    <text evidence="2">The sequence shown here is derived from an EMBL/GenBank/DDBJ whole genome shotgun (WGS) entry which is preliminary data.</text>
</comment>
<dbReference type="RefSeq" id="WP_135526781.1">
    <property type="nucleotide sequence ID" value="NZ_SRLH01000005.1"/>
</dbReference>
<dbReference type="Gene3D" id="3.40.630.30">
    <property type="match status" value="1"/>
</dbReference>
<accession>A0A4Z0L5G9</accession>
<gene>
    <name evidence="2" type="ORF">E4635_11225</name>
</gene>
<proteinExistence type="predicted"/>
<dbReference type="Pfam" id="PF00583">
    <property type="entry name" value="Acetyltransf_1"/>
    <property type="match status" value="1"/>
</dbReference>
<dbReference type="OrthoDB" id="2352823at2"/>
<keyword evidence="3" id="KW-1185">Reference proteome</keyword>
<dbReference type="PROSITE" id="PS51186">
    <property type="entry name" value="GNAT"/>
    <property type="match status" value="1"/>
</dbReference>
<sequence length="145" mass="16749">MITIKIIPSKETYPVRQPVLRAGKPIESCCFDGDDLETTVHFGLYFDKDLAGVVSVFESRNANFPEERQMQIRGMAVLEGYQKKGFGNFLVNRVEEYAKSKNVPLLWFNARETAVRFYEKLQYTTIGPAFEIQEIGTHYVMFKHL</sequence>
<feature type="domain" description="N-acetyltransferase" evidence="1">
    <location>
        <begin position="2"/>
        <end position="145"/>
    </location>
</feature>
<dbReference type="EMBL" id="SRLH01000005">
    <property type="protein sequence ID" value="TGD57741.1"/>
    <property type="molecule type" value="Genomic_DNA"/>
</dbReference>
<dbReference type="InterPro" id="IPR000182">
    <property type="entry name" value="GNAT_dom"/>
</dbReference>
<dbReference type="AlphaFoldDB" id="A0A4Z0L5G9"/>
<dbReference type="InterPro" id="IPR016181">
    <property type="entry name" value="Acyl_CoA_acyltransferase"/>
</dbReference>
<evidence type="ECO:0000313" key="3">
    <source>
        <dbReference type="Proteomes" id="UP000297407"/>
    </source>
</evidence>
<organism evidence="2 3">
    <name type="scientific">Flavobacterium humi</name>
    <dbReference type="NCBI Taxonomy" id="2562683"/>
    <lineage>
        <taxon>Bacteria</taxon>
        <taxon>Pseudomonadati</taxon>
        <taxon>Bacteroidota</taxon>
        <taxon>Flavobacteriia</taxon>
        <taxon>Flavobacteriales</taxon>
        <taxon>Flavobacteriaceae</taxon>
        <taxon>Flavobacterium</taxon>
    </lineage>
</organism>